<comment type="similarity">
    <text evidence="1 4">Belongs to the glycosyl hydrolase 1 family.</text>
</comment>
<dbReference type="FunFam" id="3.20.20.80:FF:000004">
    <property type="entry name" value="Beta-glucosidase 6-phospho-beta-glucosidase"/>
    <property type="match status" value="1"/>
</dbReference>
<name>A0A1T5KCC6_9FIRM</name>
<dbReference type="GO" id="GO:0008422">
    <property type="term" value="F:beta-glucosidase activity"/>
    <property type="evidence" value="ECO:0007669"/>
    <property type="project" value="TreeGrafter"/>
</dbReference>
<protein>
    <submittedName>
        <fullName evidence="5">Aryl-phospho-beta-glucosidase</fullName>
    </submittedName>
</protein>
<dbReference type="EMBL" id="FUZT01000004">
    <property type="protein sequence ID" value="SKC61392.1"/>
    <property type="molecule type" value="Genomic_DNA"/>
</dbReference>
<dbReference type="GO" id="GO:0005829">
    <property type="term" value="C:cytosol"/>
    <property type="evidence" value="ECO:0007669"/>
    <property type="project" value="TreeGrafter"/>
</dbReference>
<reference evidence="5 6" key="1">
    <citation type="submission" date="2017-02" db="EMBL/GenBank/DDBJ databases">
        <authorList>
            <person name="Peterson S.W."/>
        </authorList>
    </citation>
    <scope>NUCLEOTIDE SEQUENCE [LARGE SCALE GENOMIC DNA]</scope>
    <source>
        <strain evidence="5 6">M1</strain>
    </source>
</reference>
<accession>A0A1T5KCC6</accession>
<evidence type="ECO:0000256" key="3">
    <source>
        <dbReference type="ARBA" id="ARBA00023295"/>
    </source>
</evidence>
<evidence type="ECO:0000256" key="4">
    <source>
        <dbReference type="RuleBase" id="RU003690"/>
    </source>
</evidence>
<evidence type="ECO:0000313" key="5">
    <source>
        <dbReference type="EMBL" id="SKC61392.1"/>
    </source>
</evidence>
<keyword evidence="6" id="KW-1185">Reference proteome</keyword>
<proteinExistence type="inferred from homology"/>
<dbReference type="PANTHER" id="PTHR10353">
    <property type="entry name" value="GLYCOSYL HYDROLASE"/>
    <property type="match status" value="1"/>
</dbReference>
<sequence length="461" mass="53981">MFYDFPRRFWWGTASSSLQTEGNKNKRGKSTWDIWYEKEPFRFYNNVGPNKLSDFYSNFKKDIDIMKELYLNSFRTSISWSRLIPGGTGEIDSDAAAYYHDLIDYLIEKDIEPIINLFHFDMPIELANKGGWANKEVVNAYVNYAKTVFSLYGEKVNYFITFNEPIVPIEMCYLYGAHYPFELNFKKGIGAAYNTIIAHCRAVEEYRKLDLPGQIGIVLNLTPSYPRSSHPSDVNAAKTADLLFNRSFLDPVVKGHFSKDLIEFLKENNLCPNAEKKELETVKNNKVDYLGVNYYQPRRIKAKENIPNPQAPIMPETFFDYYTEMPGRRMNTSRGWEIYPKGIYDLSIDIRDNYGNIPYFISENGMGIEGEEKHKNEDGQIQDDYRIEFIKEHLIWIHRAKEEGCNVFGYHLWTFIDNWSFTNAYKNRYGYVSLDLETNKRTVKKSGEWIRKTIFNNGFEG</sequence>
<gene>
    <name evidence="5" type="ORF">SAMN02194393_01684</name>
</gene>
<dbReference type="OrthoDB" id="2339329at2"/>
<dbReference type="STRING" id="36842.SAMN02194393_01684"/>
<evidence type="ECO:0000256" key="2">
    <source>
        <dbReference type="ARBA" id="ARBA00022801"/>
    </source>
</evidence>
<dbReference type="PRINTS" id="PR00131">
    <property type="entry name" value="GLHYDRLASE1"/>
</dbReference>
<organism evidence="5 6">
    <name type="scientific">Maledivibacter halophilus</name>
    <dbReference type="NCBI Taxonomy" id="36842"/>
    <lineage>
        <taxon>Bacteria</taxon>
        <taxon>Bacillati</taxon>
        <taxon>Bacillota</taxon>
        <taxon>Clostridia</taxon>
        <taxon>Peptostreptococcales</taxon>
        <taxon>Caminicellaceae</taxon>
        <taxon>Maledivibacter</taxon>
    </lineage>
</organism>
<dbReference type="PANTHER" id="PTHR10353:SF139">
    <property type="entry name" value="6-PHOSPHO-BETA-GLUCOSIDASE GMUD"/>
    <property type="match status" value="1"/>
</dbReference>
<dbReference type="Gene3D" id="3.20.20.80">
    <property type="entry name" value="Glycosidases"/>
    <property type="match status" value="1"/>
</dbReference>
<dbReference type="AlphaFoldDB" id="A0A1T5KCC6"/>
<dbReference type="SUPFAM" id="SSF51445">
    <property type="entry name" value="(Trans)glycosidases"/>
    <property type="match status" value="1"/>
</dbReference>
<dbReference type="Pfam" id="PF00232">
    <property type="entry name" value="Glyco_hydro_1"/>
    <property type="match status" value="1"/>
</dbReference>
<dbReference type="InterPro" id="IPR017853">
    <property type="entry name" value="GH"/>
</dbReference>
<keyword evidence="2" id="KW-0378">Hydrolase</keyword>
<keyword evidence="3" id="KW-0326">Glycosidase</keyword>
<dbReference type="Proteomes" id="UP000190285">
    <property type="component" value="Unassembled WGS sequence"/>
</dbReference>
<evidence type="ECO:0000256" key="1">
    <source>
        <dbReference type="ARBA" id="ARBA00010838"/>
    </source>
</evidence>
<dbReference type="GO" id="GO:0016052">
    <property type="term" value="P:carbohydrate catabolic process"/>
    <property type="evidence" value="ECO:0007669"/>
    <property type="project" value="TreeGrafter"/>
</dbReference>
<evidence type="ECO:0000313" key="6">
    <source>
        <dbReference type="Proteomes" id="UP000190285"/>
    </source>
</evidence>
<dbReference type="RefSeq" id="WP_079490856.1">
    <property type="nucleotide sequence ID" value="NZ_FUZT01000004.1"/>
</dbReference>
<dbReference type="InterPro" id="IPR001360">
    <property type="entry name" value="Glyco_hydro_1"/>
</dbReference>